<dbReference type="HAMAP" id="MF_00787">
    <property type="entry name" value="CbiD"/>
    <property type="match status" value="1"/>
</dbReference>
<dbReference type="AlphaFoldDB" id="A0A5K7YUG5"/>
<dbReference type="Pfam" id="PF01888">
    <property type="entry name" value="CbiD"/>
    <property type="match status" value="1"/>
</dbReference>
<evidence type="ECO:0000256" key="4">
    <source>
        <dbReference type="ARBA" id="ARBA00022691"/>
    </source>
</evidence>
<dbReference type="EMBL" id="AP021874">
    <property type="protein sequence ID" value="BBO72298.1"/>
    <property type="molecule type" value="Genomic_DNA"/>
</dbReference>
<dbReference type="PIRSF" id="PIRSF026782">
    <property type="entry name" value="CbiD"/>
    <property type="match status" value="1"/>
</dbReference>
<keyword evidence="3 5" id="KW-0808">Transferase</keyword>
<keyword evidence="1 5" id="KW-0169">Cobalamin biosynthesis</keyword>
<dbReference type="InterPro" id="IPR002748">
    <property type="entry name" value="CbiD"/>
</dbReference>
<proteinExistence type="inferred from homology"/>
<dbReference type="KEGG" id="dalk:DSCA_62280"/>
<dbReference type="InterPro" id="IPR036074">
    <property type="entry name" value="CbiD_sf"/>
</dbReference>
<comment type="function">
    <text evidence="5">Catalyzes the methylation of C-1 in cobalt-precorrin-5B to form cobalt-precorrin-6A.</text>
</comment>
<accession>A0A5K7YUG5</accession>
<dbReference type="NCBIfam" id="NF000849">
    <property type="entry name" value="PRK00075.1-1"/>
    <property type="match status" value="1"/>
</dbReference>
<dbReference type="NCBIfam" id="TIGR00312">
    <property type="entry name" value="cbiD"/>
    <property type="match status" value="1"/>
</dbReference>
<evidence type="ECO:0000256" key="5">
    <source>
        <dbReference type="HAMAP-Rule" id="MF_00787"/>
    </source>
</evidence>
<dbReference type="GO" id="GO:0019251">
    <property type="term" value="P:anaerobic cobalamin biosynthetic process"/>
    <property type="evidence" value="ECO:0007669"/>
    <property type="project" value="UniProtKB-UniRule"/>
</dbReference>
<evidence type="ECO:0000256" key="1">
    <source>
        <dbReference type="ARBA" id="ARBA00022573"/>
    </source>
</evidence>
<dbReference type="GO" id="GO:0032259">
    <property type="term" value="P:methylation"/>
    <property type="evidence" value="ECO:0007669"/>
    <property type="project" value="UniProtKB-KW"/>
</dbReference>
<dbReference type="SUPFAM" id="SSF111342">
    <property type="entry name" value="CbiD-like"/>
    <property type="match status" value="1"/>
</dbReference>
<reference evidence="6 7" key="1">
    <citation type="submission" date="2019-11" db="EMBL/GenBank/DDBJ databases">
        <title>Comparative genomics of hydrocarbon-degrading Desulfosarcina strains.</title>
        <authorList>
            <person name="Watanabe M."/>
            <person name="Kojima H."/>
            <person name="Fukui M."/>
        </authorList>
    </citation>
    <scope>NUCLEOTIDE SEQUENCE [LARGE SCALE GENOMIC DNA]</scope>
    <source>
        <strain evidence="6 7">PL12</strain>
    </source>
</reference>
<comment type="pathway">
    <text evidence="5">Cofactor biosynthesis; adenosylcobalamin biosynthesis; cob(II)yrinate a,c-diamide from sirohydrochlorin (anaerobic route): step 6/10.</text>
</comment>
<evidence type="ECO:0000313" key="7">
    <source>
        <dbReference type="Proteomes" id="UP000427906"/>
    </source>
</evidence>
<keyword evidence="2 5" id="KW-0489">Methyltransferase</keyword>
<name>A0A5K7YUG5_9BACT</name>
<protein>
    <recommendedName>
        <fullName evidence="5">Cobalt-precorrin-5B C(1)-methyltransferase</fullName>
        <ecNumber evidence="5">2.1.1.195</ecNumber>
    </recommendedName>
    <alternativeName>
        <fullName evidence="5">Cobalt-precorrin-6A synthase</fullName>
    </alternativeName>
</protein>
<dbReference type="PANTHER" id="PTHR35863">
    <property type="entry name" value="COBALT-PRECORRIN-5B C(1)-METHYLTRANSFERASE"/>
    <property type="match status" value="1"/>
</dbReference>
<dbReference type="GO" id="GO:0043780">
    <property type="term" value="F:cobalt-precorrin-5B C1-methyltransferase activity"/>
    <property type="evidence" value="ECO:0007669"/>
    <property type="project" value="RHEA"/>
</dbReference>
<comment type="catalytic activity">
    <reaction evidence="5">
        <text>Co-precorrin-5B + S-adenosyl-L-methionine = Co-precorrin-6A + S-adenosyl-L-homocysteine</text>
        <dbReference type="Rhea" id="RHEA:26285"/>
        <dbReference type="ChEBI" id="CHEBI:57856"/>
        <dbReference type="ChEBI" id="CHEBI:59789"/>
        <dbReference type="ChEBI" id="CHEBI:60063"/>
        <dbReference type="ChEBI" id="CHEBI:60064"/>
        <dbReference type="EC" id="2.1.1.195"/>
    </reaction>
</comment>
<dbReference type="Proteomes" id="UP000427906">
    <property type="component" value="Chromosome"/>
</dbReference>
<organism evidence="6 7">
    <name type="scientific">Desulfosarcina alkanivorans</name>
    <dbReference type="NCBI Taxonomy" id="571177"/>
    <lineage>
        <taxon>Bacteria</taxon>
        <taxon>Pseudomonadati</taxon>
        <taxon>Thermodesulfobacteriota</taxon>
        <taxon>Desulfobacteria</taxon>
        <taxon>Desulfobacterales</taxon>
        <taxon>Desulfosarcinaceae</taxon>
        <taxon>Desulfosarcina</taxon>
    </lineage>
</organism>
<dbReference type="EC" id="2.1.1.195" evidence="5"/>
<comment type="similarity">
    <text evidence="5">Belongs to the CbiD family.</text>
</comment>
<evidence type="ECO:0000313" key="6">
    <source>
        <dbReference type="EMBL" id="BBO72298.1"/>
    </source>
</evidence>
<evidence type="ECO:0000256" key="2">
    <source>
        <dbReference type="ARBA" id="ARBA00022603"/>
    </source>
</evidence>
<keyword evidence="4 5" id="KW-0949">S-adenosyl-L-methionine</keyword>
<keyword evidence="7" id="KW-1185">Reference proteome</keyword>
<sequence length="367" mass="38812">MTPPTRPLRSGFTTGAAAAAAAKAALQMLLTGQAPSRVTITFLTGESTQIAVHRCRLTEPGTARCTVIKDAGDDPDVTHGAEIGARVTLEARSGGNPIRITGGRGVGVVTKPGLENPPGQAAITRGPVTMITNSLQELLATRPADAGVHVEVFVPEGERLAKKTLNARLGIIGGLSILGTTGVVRPMSHEAYVATIEKAMDVARAAGLTHLVLTTGRRSERFAQDRWPELAEEAFIQIGDFFRAAMAAAAARGFPSATLAVFFGKAVKMAQNVPHTHAAKSELTLKTLSRWTREQTGSRELADRIAGSNTARHAFDPLAENAPRVIAHVADRARQCAVGFAGGRVRVRCVIFDYEGSTAVDTDPDWD</sequence>
<dbReference type="PANTHER" id="PTHR35863:SF1">
    <property type="entry name" value="COBALT-PRECORRIN-5B C(1)-METHYLTRANSFERASE"/>
    <property type="match status" value="1"/>
</dbReference>
<dbReference type="OrthoDB" id="6439987at2"/>
<gene>
    <name evidence="5 6" type="primary">cbiD</name>
    <name evidence="6" type="ORF">DSCA_62280</name>
</gene>
<dbReference type="UniPathway" id="UPA00148">
    <property type="reaction ID" value="UER00227"/>
</dbReference>
<evidence type="ECO:0000256" key="3">
    <source>
        <dbReference type="ARBA" id="ARBA00022679"/>
    </source>
</evidence>
<dbReference type="Gene3D" id="3.30.2110.10">
    <property type="entry name" value="CbiD-like"/>
    <property type="match status" value="1"/>
</dbReference>
<dbReference type="RefSeq" id="WP_155320015.1">
    <property type="nucleotide sequence ID" value="NZ_AP021874.1"/>
</dbReference>